<feature type="region of interest" description="Disordered" evidence="7">
    <location>
        <begin position="835"/>
        <end position="902"/>
    </location>
</feature>
<feature type="compositionally biased region" description="Acidic residues" evidence="7">
    <location>
        <begin position="22"/>
        <end position="34"/>
    </location>
</feature>
<evidence type="ECO:0000256" key="4">
    <source>
        <dbReference type="ARBA" id="ARBA00023204"/>
    </source>
</evidence>
<dbReference type="InterPro" id="IPR038765">
    <property type="entry name" value="Papain-like_cys_pep_sf"/>
</dbReference>
<dbReference type="GO" id="GO:0006298">
    <property type="term" value="P:mismatch repair"/>
    <property type="evidence" value="ECO:0007669"/>
    <property type="project" value="TreeGrafter"/>
</dbReference>
<feature type="compositionally biased region" description="Basic residues" evidence="7">
    <location>
        <begin position="1075"/>
        <end position="1088"/>
    </location>
</feature>
<dbReference type="GO" id="GO:0005737">
    <property type="term" value="C:cytoplasm"/>
    <property type="evidence" value="ECO:0007669"/>
    <property type="project" value="TreeGrafter"/>
</dbReference>
<evidence type="ECO:0008006" key="12">
    <source>
        <dbReference type="Google" id="ProtNLM"/>
    </source>
</evidence>
<dbReference type="SUPFAM" id="SSF54001">
    <property type="entry name" value="Cysteine proteinases"/>
    <property type="match status" value="1"/>
</dbReference>
<evidence type="ECO:0000313" key="10">
    <source>
        <dbReference type="EMBL" id="KAJ3843754.1"/>
    </source>
</evidence>
<dbReference type="Pfam" id="PF03835">
    <property type="entry name" value="Rad4"/>
    <property type="match status" value="1"/>
</dbReference>
<name>A0AA38PIY8_9AGAR</name>
<feature type="compositionally biased region" description="Acidic residues" evidence="7">
    <location>
        <begin position="1"/>
        <end position="10"/>
    </location>
</feature>
<evidence type="ECO:0000256" key="5">
    <source>
        <dbReference type="ARBA" id="ARBA00023242"/>
    </source>
</evidence>
<dbReference type="GO" id="GO:0000111">
    <property type="term" value="C:nucleotide-excision repair factor 2 complex"/>
    <property type="evidence" value="ECO:0007669"/>
    <property type="project" value="TreeGrafter"/>
</dbReference>
<dbReference type="Pfam" id="PF10403">
    <property type="entry name" value="BHD_1"/>
    <property type="match status" value="1"/>
</dbReference>
<evidence type="ECO:0000313" key="11">
    <source>
        <dbReference type="Proteomes" id="UP001163846"/>
    </source>
</evidence>
<feature type="region of interest" description="Disordered" evidence="7">
    <location>
        <begin position="1"/>
        <end position="47"/>
    </location>
</feature>
<dbReference type="InterPro" id="IPR042488">
    <property type="entry name" value="Rad4_BHD3_sf"/>
</dbReference>
<feature type="compositionally biased region" description="Polar residues" evidence="7">
    <location>
        <begin position="1020"/>
        <end position="1040"/>
    </location>
</feature>
<dbReference type="SMART" id="SM01030">
    <property type="entry name" value="BHD_1"/>
    <property type="match status" value="1"/>
</dbReference>
<dbReference type="InterPro" id="IPR018328">
    <property type="entry name" value="Rad4_beta-hairpin_dom3"/>
</dbReference>
<dbReference type="InterPro" id="IPR018325">
    <property type="entry name" value="Rad4/PNGase_transGLS-fold"/>
</dbReference>
<feature type="compositionally biased region" description="Basic and acidic residues" evidence="7">
    <location>
        <begin position="196"/>
        <end position="218"/>
    </location>
</feature>
<keyword evidence="5" id="KW-0539">Nucleus</keyword>
<dbReference type="InterPro" id="IPR018327">
    <property type="entry name" value="BHD_2"/>
</dbReference>
<feature type="region of interest" description="Disordered" evidence="7">
    <location>
        <begin position="1019"/>
        <end position="1141"/>
    </location>
</feature>
<evidence type="ECO:0000256" key="2">
    <source>
        <dbReference type="ARBA" id="ARBA00009525"/>
    </source>
</evidence>
<feature type="domain" description="Rad4 beta-hairpin" evidence="9">
    <location>
        <begin position="719"/>
        <end position="793"/>
    </location>
</feature>
<reference evidence="10" key="1">
    <citation type="submission" date="2022-08" db="EMBL/GenBank/DDBJ databases">
        <authorList>
            <consortium name="DOE Joint Genome Institute"/>
            <person name="Min B."/>
            <person name="Riley R."/>
            <person name="Sierra-Patev S."/>
            <person name="Naranjo-Ortiz M."/>
            <person name="Looney B."/>
            <person name="Konkel Z."/>
            <person name="Slot J.C."/>
            <person name="Sakamoto Y."/>
            <person name="Steenwyk J.L."/>
            <person name="Rokas A."/>
            <person name="Carro J."/>
            <person name="Camarero S."/>
            <person name="Ferreira P."/>
            <person name="Molpeceres G."/>
            <person name="Ruiz-Duenas F.J."/>
            <person name="Serrano A."/>
            <person name="Henrissat B."/>
            <person name="Drula E."/>
            <person name="Hughes K.W."/>
            <person name="Mata J.L."/>
            <person name="Ishikawa N.K."/>
            <person name="Vargas-Isla R."/>
            <person name="Ushijima S."/>
            <person name="Smith C.A."/>
            <person name="Ahrendt S."/>
            <person name="Andreopoulos W."/>
            <person name="He G."/>
            <person name="Labutti K."/>
            <person name="Lipzen A."/>
            <person name="Ng V."/>
            <person name="Sandor L."/>
            <person name="Barry K."/>
            <person name="Martinez A.T."/>
            <person name="Xiao Y."/>
            <person name="Gibbons J.G."/>
            <person name="Terashima K."/>
            <person name="Hibbett D.S."/>
            <person name="Grigoriev I.V."/>
        </authorList>
    </citation>
    <scope>NUCLEOTIDE SEQUENCE</scope>
    <source>
        <strain evidence="10">TFB9207</strain>
    </source>
</reference>
<evidence type="ECO:0000256" key="3">
    <source>
        <dbReference type="ARBA" id="ARBA00022763"/>
    </source>
</evidence>
<feature type="compositionally biased region" description="Polar residues" evidence="7">
    <location>
        <begin position="1118"/>
        <end position="1130"/>
    </location>
</feature>
<feature type="compositionally biased region" description="Basic residues" evidence="7">
    <location>
        <begin position="1132"/>
        <end position="1141"/>
    </location>
</feature>
<feature type="compositionally biased region" description="Basic and acidic residues" evidence="7">
    <location>
        <begin position="860"/>
        <end position="875"/>
    </location>
</feature>
<feature type="region of interest" description="Disordered" evidence="7">
    <location>
        <begin position="353"/>
        <end position="372"/>
    </location>
</feature>
<keyword evidence="11" id="KW-1185">Reference proteome</keyword>
<dbReference type="EMBL" id="MU805968">
    <property type="protein sequence ID" value="KAJ3843754.1"/>
    <property type="molecule type" value="Genomic_DNA"/>
</dbReference>
<feature type="domain" description="Rad4 beta-hairpin" evidence="8">
    <location>
        <begin position="534"/>
        <end position="608"/>
    </location>
</feature>
<feature type="compositionally biased region" description="Low complexity" evidence="7">
    <location>
        <begin position="1106"/>
        <end position="1117"/>
    </location>
</feature>
<evidence type="ECO:0000256" key="1">
    <source>
        <dbReference type="ARBA" id="ARBA00004123"/>
    </source>
</evidence>
<sequence length="1141" mass="126876">MSSPYDDNDNDLAPFTDGFNGDGDDSDDEMDWEEVPVAGQQPQEEQPLMKIVLRPDNEAEEPSKKKPRIMSHAERLLRIDCHKIHTVLLLVNARIRNKWLNDELLHARLLSLTPLPLQNAFAMIHSSKIPDAGIRGRMFENSVSKLAEWWSQDFFDVDDEGHIRNITFDVMNQRLAKFVDGFEEIFNLAVAPPESERDDNRLKEKGKNKGKGKEKEEPVVPSGTLIDSSNLDLLEDILDNTLEPIKSPKSLMKHALMQSGTRDVSAQLFTALCRALRIPARLVVSLQSVPWKAAVGREAKRYPKKSNDEQRKGKGKGKAKENGVADTRGETELDAAFRGIGDGHRLDDDKLMEQSEKGSAKGKGKPPVKLRKTKSKGNVLGSVASTASKVQKVKHDGRTHMSFDPHTTPPTYWTEVFSKADSRWIPVDPIRGFVNKRHLFDPSPSSSNPNSISSSGDNRLIYVIAFEEDGYARDVTRRYAKEYSSKVAKVQGGSAINTNRARVQWWEGVMGLVTRPFRLNRDDIEDDEFETAQLMEGMPTSMTGFKDHPLYVLSRHLKQNETIYPPPAPASDLGTDSSTSRNRHGLLSYTPELGKFRGEPVYPRSSVVSLKTPENWLRTEGRSIKAGEVPMKYVKLRASTIGKKREIEMIKEEMKNAKEKTKAQAKSSGVIDIHVDELASEEQTGITEGTTVEGEVMQGLYARHQTEPYVPDPVIDGIVPKNQFGNIDLYVQSMLPKGGVHMPFKGIAKIARNLHIDYAEAVIGFEFRKRRAMPVLEGIVVAAGYEEILLEAFLEAEREAAEKNRIKKEERALKQWARLVHGLRIRQRLQEQYADRLDAETPTPTRASPKEKNKKGANIAKDKNDVNDKRRRSEPSHGVINTGGENKDQTLPETEEFDDHNFTGGAGFLVQAGDVVQPFRLPRFPKLDSDLVDHSAGRLSESKSNVDMDTGISALPAPDFETFDIGVIPMAVDGQKTVNSSLASRPATPMALPKSMHELAQAQAEISEDPHAQAPVTRFISGSETVSMSAKRSTRKSTGSEPPVVSPETGAKSPVKRKRGQARQESSHTAPAQRRSARSSTRKPKRRRKDDSDDDATESEGGDFLSSPVKHSSVASSTATNAESGTTSTRVLRPRIAKRKV</sequence>
<evidence type="ECO:0000256" key="7">
    <source>
        <dbReference type="SAM" id="MobiDB-lite"/>
    </source>
</evidence>
<feature type="region of interest" description="Disordered" evidence="7">
    <location>
        <begin position="196"/>
        <end position="222"/>
    </location>
</feature>
<protein>
    <recommendedName>
        <fullName evidence="12">Rad4-domain-containing protein</fullName>
    </recommendedName>
</protein>
<dbReference type="PANTHER" id="PTHR12135:SF0">
    <property type="entry name" value="DNA REPAIR PROTEIN COMPLEMENTING XP-C CELLS"/>
    <property type="match status" value="1"/>
</dbReference>
<dbReference type="Proteomes" id="UP001163846">
    <property type="component" value="Unassembled WGS sequence"/>
</dbReference>
<organism evidence="10 11">
    <name type="scientific">Lentinula raphanica</name>
    <dbReference type="NCBI Taxonomy" id="153919"/>
    <lineage>
        <taxon>Eukaryota</taxon>
        <taxon>Fungi</taxon>
        <taxon>Dikarya</taxon>
        <taxon>Basidiomycota</taxon>
        <taxon>Agaricomycotina</taxon>
        <taxon>Agaricomycetes</taxon>
        <taxon>Agaricomycetidae</taxon>
        <taxon>Agaricales</taxon>
        <taxon>Marasmiineae</taxon>
        <taxon>Omphalotaceae</taxon>
        <taxon>Lentinula</taxon>
    </lineage>
</organism>
<evidence type="ECO:0000259" key="8">
    <source>
        <dbReference type="SMART" id="SM01030"/>
    </source>
</evidence>
<feature type="region of interest" description="Disordered" evidence="7">
    <location>
        <begin position="300"/>
        <end position="328"/>
    </location>
</feature>
<feature type="coiled-coil region" evidence="6">
    <location>
        <begin position="640"/>
        <end position="667"/>
    </location>
</feature>
<dbReference type="Pfam" id="PF10405">
    <property type="entry name" value="BHD_3"/>
    <property type="match status" value="1"/>
</dbReference>
<dbReference type="Gene3D" id="3.30.70.2460">
    <property type="entry name" value="Rad4, beta-hairpin domain BHD3"/>
    <property type="match status" value="1"/>
</dbReference>
<feature type="compositionally biased region" description="Acidic residues" evidence="7">
    <location>
        <begin position="1092"/>
        <end position="1101"/>
    </location>
</feature>
<dbReference type="GO" id="GO:0003697">
    <property type="term" value="F:single-stranded DNA binding"/>
    <property type="evidence" value="ECO:0007669"/>
    <property type="project" value="TreeGrafter"/>
</dbReference>
<feature type="compositionally biased region" description="Basic residues" evidence="7">
    <location>
        <begin position="360"/>
        <end position="372"/>
    </location>
</feature>
<dbReference type="Pfam" id="PF10404">
    <property type="entry name" value="BHD_2"/>
    <property type="match status" value="1"/>
</dbReference>
<keyword evidence="3" id="KW-0227">DNA damage</keyword>
<keyword evidence="4" id="KW-0234">DNA repair</keyword>
<dbReference type="FunFam" id="3.30.70.2460:FF:000001">
    <property type="entry name" value="DNA repair protein Rad4 family"/>
    <property type="match status" value="1"/>
</dbReference>
<evidence type="ECO:0000256" key="6">
    <source>
        <dbReference type="SAM" id="Coils"/>
    </source>
</evidence>
<accession>A0AA38PIY8</accession>
<gene>
    <name evidence="10" type="ORF">F5878DRAFT_656443</name>
</gene>
<dbReference type="GO" id="GO:0006289">
    <property type="term" value="P:nucleotide-excision repair"/>
    <property type="evidence" value="ECO:0007669"/>
    <property type="project" value="InterPro"/>
</dbReference>
<dbReference type="Gene3D" id="2.20.20.110">
    <property type="entry name" value="Rad4, beta-hairpin domain BHD1"/>
    <property type="match status" value="1"/>
</dbReference>
<dbReference type="PANTHER" id="PTHR12135">
    <property type="entry name" value="DNA REPAIR PROTEIN XP-C / RAD4"/>
    <property type="match status" value="1"/>
</dbReference>
<keyword evidence="6" id="KW-0175">Coiled coil</keyword>
<dbReference type="InterPro" id="IPR036985">
    <property type="entry name" value="Transglutaminase-like_sf"/>
</dbReference>
<comment type="similarity">
    <text evidence="2">Belongs to the XPC family.</text>
</comment>
<dbReference type="GO" id="GO:0003684">
    <property type="term" value="F:damaged DNA binding"/>
    <property type="evidence" value="ECO:0007669"/>
    <property type="project" value="InterPro"/>
</dbReference>
<dbReference type="SMART" id="SM01032">
    <property type="entry name" value="BHD_3"/>
    <property type="match status" value="1"/>
</dbReference>
<dbReference type="GO" id="GO:0071942">
    <property type="term" value="C:XPC complex"/>
    <property type="evidence" value="ECO:0007669"/>
    <property type="project" value="TreeGrafter"/>
</dbReference>
<dbReference type="AlphaFoldDB" id="A0AA38PIY8"/>
<dbReference type="InterPro" id="IPR018326">
    <property type="entry name" value="Rad4_beta-hairpin_dom1"/>
</dbReference>
<proteinExistence type="inferred from homology"/>
<dbReference type="InterPro" id="IPR004583">
    <property type="entry name" value="DNA_repair_Rad4"/>
</dbReference>
<comment type="caution">
    <text evidence="10">The sequence shown here is derived from an EMBL/GenBank/DDBJ whole genome shotgun (WGS) entry which is preliminary data.</text>
</comment>
<evidence type="ECO:0000259" key="9">
    <source>
        <dbReference type="SMART" id="SM01032"/>
    </source>
</evidence>
<comment type="subcellular location">
    <subcellularLocation>
        <location evidence="1">Nucleus</location>
    </subcellularLocation>
</comment>
<dbReference type="Gene3D" id="3.90.260.10">
    <property type="entry name" value="Transglutaminase-like"/>
    <property type="match status" value="1"/>
</dbReference>